<name>A0A347WM62_9LACT</name>
<dbReference type="Pfam" id="PF01026">
    <property type="entry name" value="TatD_DNase"/>
    <property type="match status" value="1"/>
</dbReference>
<dbReference type="Proteomes" id="UP000263232">
    <property type="component" value="Chromosome"/>
</dbReference>
<dbReference type="KEGG" id="abae:CL176_09245"/>
<dbReference type="PANTHER" id="PTHR47176:SF1">
    <property type="entry name" value="OS04G0577500 PROTEIN"/>
    <property type="match status" value="1"/>
</dbReference>
<dbReference type="InterPro" id="IPR018228">
    <property type="entry name" value="DNase_TatD-rel_CS"/>
</dbReference>
<dbReference type="AlphaFoldDB" id="A0A347WM62"/>
<proteinExistence type="predicted"/>
<keyword evidence="1" id="KW-0378">Hydrolase</keyword>
<organism evidence="2 3">
    <name type="scientific">Suicoccus acidiformans</name>
    <dbReference type="NCBI Taxonomy" id="2036206"/>
    <lineage>
        <taxon>Bacteria</taxon>
        <taxon>Bacillati</taxon>
        <taxon>Bacillota</taxon>
        <taxon>Bacilli</taxon>
        <taxon>Lactobacillales</taxon>
        <taxon>Aerococcaceae</taxon>
        <taxon>Suicoccus</taxon>
    </lineage>
</organism>
<accession>A0A347WM62</accession>
<reference evidence="2 3" key="1">
    <citation type="submission" date="2017-09" db="EMBL/GenBank/DDBJ databases">
        <title>Complete genome sequence of Oxytococcus suis strain ZY16052.</title>
        <authorList>
            <person name="Li F."/>
        </authorList>
    </citation>
    <scope>NUCLEOTIDE SEQUENCE [LARGE SCALE GENOMIC DNA]</scope>
    <source>
        <strain evidence="2 3">ZY16052</strain>
    </source>
</reference>
<dbReference type="InterPro" id="IPR001130">
    <property type="entry name" value="TatD-like"/>
</dbReference>
<evidence type="ECO:0000256" key="1">
    <source>
        <dbReference type="ARBA" id="ARBA00022801"/>
    </source>
</evidence>
<dbReference type="PROSITE" id="PS01137">
    <property type="entry name" value="TATD_1"/>
    <property type="match status" value="1"/>
</dbReference>
<gene>
    <name evidence="2" type="ORF">CL176_09245</name>
</gene>
<keyword evidence="3" id="KW-1185">Reference proteome</keyword>
<dbReference type="GO" id="GO:0016788">
    <property type="term" value="F:hydrolase activity, acting on ester bonds"/>
    <property type="evidence" value="ECO:0007669"/>
    <property type="project" value="InterPro"/>
</dbReference>
<dbReference type="SUPFAM" id="SSF51556">
    <property type="entry name" value="Metallo-dependent hydrolases"/>
    <property type="match status" value="1"/>
</dbReference>
<evidence type="ECO:0000313" key="2">
    <source>
        <dbReference type="EMBL" id="AXY26169.1"/>
    </source>
</evidence>
<evidence type="ECO:0000313" key="3">
    <source>
        <dbReference type="Proteomes" id="UP000263232"/>
    </source>
</evidence>
<dbReference type="EMBL" id="CP023434">
    <property type="protein sequence ID" value="AXY26169.1"/>
    <property type="molecule type" value="Genomic_DNA"/>
</dbReference>
<protein>
    <submittedName>
        <fullName evidence="2">TatD family deoxyribonuclease</fullName>
    </submittedName>
</protein>
<sequence>MSKRCHKFTQRGDRVLLDTHFHLDFIKSPEERQQFLSLLKALDVGIVAQTVLPTDFFSLLEELKESNTLLSLGYHPWWIQSDEQIELELAAFRSGLTKTRFIGEIGLDFSPKILDQASQDRQIAVLSAIFEAIIEASQPKQLPYILSLHTVRSAQAVLDLLEHYALPTYNVLPVFHRFNGTNDELFQLRRLGAYLSVNPLTLNTKKGRAYLQQMPADRLLLESDWPKQAQATFGQKQLLQLADDLADLLKETCDYMSELRGEDMTQQILHSQNALYFAN</sequence>
<dbReference type="InterPro" id="IPR032466">
    <property type="entry name" value="Metal_Hydrolase"/>
</dbReference>
<dbReference type="Gene3D" id="3.20.20.140">
    <property type="entry name" value="Metal-dependent hydrolases"/>
    <property type="match status" value="1"/>
</dbReference>
<dbReference type="OrthoDB" id="9810005at2"/>
<dbReference type="PANTHER" id="PTHR47176">
    <property type="entry name" value="OSJNBA0020J04.13 PROTEIN"/>
    <property type="match status" value="1"/>
</dbReference>